<name>M0N7E8_9EURY</name>
<feature type="transmembrane region" description="Helical" evidence="1">
    <location>
        <begin position="20"/>
        <end position="40"/>
    </location>
</feature>
<dbReference type="InterPro" id="IPR014495">
    <property type="entry name" value="UCP018671"/>
</dbReference>
<evidence type="ECO:0000256" key="1">
    <source>
        <dbReference type="SAM" id="Phobius"/>
    </source>
</evidence>
<sequence length="349" mass="37322">MNDRLRQWLATARVGFASDLVGVVCVVVATVVAVAVPGIRETLLRVPLAFALVLFLPGYALVGALFPERHTDRNDDDAQPFGEGLRLSERVVLSAALSIAVVILVGFGLVLSPIGFTRAAVLFVLSGVSVGAAVIAAIRRGQLQAEHRYRNPFEIARTARGTSTETTAGTALSVLLVVSIVAVGGIVTYDAVTPPRTHSTDFFLLTPNGSGPPTNTNYPTTLTQGEGQPLVVGVRNREGQPVNYAVVVALQRVAKTNGNLTTPEQVQLDRFTLRAGSNETVRERRTVVPTVAGSNLRLTFMLYRDQPPAQPTTENAYREVHLFVNVTEQAGSHAELGHTGTEIELPTAQ</sequence>
<dbReference type="STRING" id="1227456.C450_09468"/>
<feature type="domain" description="DUF1616" evidence="2">
    <location>
        <begin position="23"/>
        <end position="325"/>
    </location>
</feature>
<dbReference type="EMBL" id="AOME01000052">
    <property type="protein sequence ID" value="EMA53034.1"/>
    <property type="molecule type" value="Genomic_DNA"/>
</dbReference>
<keyword evidence="4" id="KW-1185">Reference proteome</keyword>
<feature type="transmembrane region" description="Helical" evidence="1">
    <location>
        <begin position="46"/>
        <end position="66"/>
    </location>
</feature>
<gene>
    <name evidence="3" type="ORF">C450_09468</name>
</gene>
<feature type="transmembrane region" description="Helical" evidence="1">
    <location>
        <begin position="167"/>
        <end position="189"/>
    </location>
</feature>
<dbReference type="PIRSF" id="PIRSF018671">
    <property type="entry name" value="UCP018671"/>
    <property type="match status" value="1"/>
</dbReference>
<dbReference type="Proteomes" id="UP000011625">
    <property type="component" value="Unassembled WGS sequence"/>
</dbReference>
<protein>
    <recommendedName>
        <fullName evidence="2">DUF1616 domain-containing protein</fullName>
    </recommendedName>
</protein>
<dbReference type="Pfam" id="PF07760">
    <property type="entry name" value="DUF1616"/>
    <property type="match status" value="1"/>
</dbReference>
<keyword evidence="1" id="KW-0812">Transmembrane</keyword>
<evidence type="ECO:0000259" key="2">
    <source>
        <dbReference type="Pfam" id="PF07760"/>
    </source>
</evidence>
<dbReference type="AlphaFoldDB" id="M0N7E8"/>
<dbReference type="OrthoDB" id="82282at2157"/>
<feature type="transmembrane region" description="Helical" evidence="1">
    <location>
        <begin position="91"/>
        <end position="114"/>
    </location>
</feature>
<keyword evidence="1" id="KW-0472">Membrane</keyword>
<dbReference type="PATRIC" id="fig|1227456.3.peg.1910"/>
<feature type="transmembrane region" description="Helical" evidence="1">
    <location>
        <begin position="120"/>
        <end position="138"/>
    </location>
</feature>
<reference evidence="3 4" key="1">
    <citation type="journal article" date="2014" name="PLoS Genet.">
        <title>Phylogenetically driven sequencing of extremely halophilic archaea reveals strategies for static and dynamic osmo-response.</title>
        <authorList>
            <person name="Becker E.A."/>
            <person name="Seitzer P.M."/>
            <person name="Tritt A."/>
            <person name="Larsen D."/>
            <person name="Krusor M."/>
            <person name="Yao A.I."/>
            <person name="Wu D."/>
            <person name="Madern D."/>
            <person name="Eisen J.A."/>
            <person name="Darling A.E."/>
            <person name="Facciotti M.T."/>
        </authorList>
    </citation>
    <scope>NUCLEOTIDE SEQUENCE [LARGE SCALE GENOMIC DNA]</scope>
    <source>
        <strain evidence="3 4">DSM 8989</strain>
    </source>
</reference>
<comment type="caution">
    <text evidence="3">The sequence shown here is derived from an EMBL/GenBank/DDBJ whole genome shotgun (WGS) entry which is preliminary data.</text>
</comment>
<accession>M0N7E8</accession>
<proteinExistence type="predicted"/>
<keyword evidence="1" id="KW-1133">Transmembrane helix</keyword>
<organism evidence="3 4">
    <name type="scientific">Halococcus salifodinae DSM 8989</name>
    <dbReference type="NCBI Taxonomy" id="1227456"/>
    <lineage>
        <taxon>Archaea</taxon>
        <taxon>Methanobacteriati</taxon>
        <taxon>Methanobacteriota</taxon>
        <taxon>Stenosarchaea group</taxon>
        <taxon>Halobacteria</taxon>
        <taxon>Halobacteriales</taxon>
        <taxon>Halococcaceae</taxon>
        <taxon>Halococcus</taxon>
    </lineage>
</organism>
<evidence type="ECO:0000313" key="4">
    <source>
        <dbReference type="Proteomes" id="UP000011625"/>
    </source>
</evidence>
<evidence type="ECO:0000313" key="3">
    <source>
        <dbReference type="EMBL" id="EMA53034.1"/>
    </source>
</evidence>
<dbReference type="RefSeq" id="WP_005042928.1">
    <property type="nucleotide sequence ID" value="NZ_AOME01000052.1"/>
</dbReference>
<dbReference type="InterPro" id="IPR011674">
    <property type="entry name" value="DUF1616"/>
</dbReference>